<accession>A0A9P6NCE9</accession>
<dbReference type="Proteomes" id="UP000886653">
    <property type="component" value="Unassembled WGS sequence"/>
</dbReference>
<reference evidence="1" key="1">
    <citation type="submission" date="2013-11" db="EMBL/GenBank/DDBJ databases">
        <title>Genome sequence of the fusiform rust pathogen reveals effectors for host alternation and coevolution with pine.</title>
        <authorList>
            <consortium name="DOE Joint Genome Institute"/>
            <person name="Smith K."/>
            <person name="Pendleton A."/>
            <person name="Kubisiak T."/>
            <person name="Anderson C."/>
            <person name="Salamov A."/>
            <person name="Aerts A."/>
            <person name="Riley R."/>
            <person name="Clum A."/>
            <person name="Lindquist E."/>
            <person name="Ence D."/>
            <person name="Campbell M."/>
            <person name="Kronenberg Z."/>
            <person name="Feau N."/>
            <person name="Dhillon B."/>
            <person name="Hamelin R."/>
            <person name="Burleigh J."/>
            <person name="Smith J."/>
            <person name="Yandell M."/>
            <person name="Nelson C."/>
            <person name="Grigoriev I."/>
            <person name="Davis J."/>
        </authorList>
    </citation>
    <scope>NUCLEOTIDE SEQUENCE</scope>
    <source>
        <strain evidence="1">G11</strain>
    </source>
</reference>
<sequence length="131" mass="14929">MVIRLEVGFWTDDLGELSSTSHVFWLCYVMALSYDVLHPGRPFRGPLVNVREISSRSGQHDSQRRNHLIHRFVTPEVTPTWSGFIFHVGRDSTWMAYAAHLSWTKGTRTVEAVSAFGATDSRPRLVTKRAN</sequence>
<evidence type="ECO:0000313" key="2">
    <source>
        <dbReference type="Proteomes" id="UP000886653"/>
    </source>
</evidence>
<dbReference type="EMBL" id="MU167330">
    <property type="protein sequence ID" value="KAG0143022.1"/>
    <property type="molecule type" value="Genomic_DNA"/>
</dbReference>
<keyword evidence="2" id="KW-1185">Reference proteome</keyword>
<gene>
    <name evidence="1" type="ORF">CROQUDRAFT_203760</name>
</gene>
<comment type="caution">
    <text evidence="1">The sequence shown here is derived from an EMBL/GenBank/DDBJ whole genome shotgun (WGS) entry which is preliminary data.</text>
</comment>
<proteinExistence type="predicted"/>
<organism evidence="1 2">
    <name type="scientific">Cronartium quercuum f. sp. fusiforme G11</name>
    <dbReference type="NCBI Taxonomy" id="708437"/>
    <lineage>
        <taxon>Eukaryota</taxon>
        <taxon>Fungi</taxon>
        <taxon>Dikarya</taxon>
        <taxon>Basidiomycota</taxon>
        <taxon>Pucciniomycotina</taxon>
        <taxon>Pucciniomycetes</taxon>
        <taxon>Pucciniales</taxon>
        <taxon>Coleosporiaceae</taxon>
        <taxon>Cronartium</taxon>
    </lineage>
</organism>
<dbReference type="AlphaFoldDB" id="A0A9P6NCE9"/>
<name>A0A9P6NCE9_9BASI</name>
<protein>
    <submittedName>
        <fullName evidence="1">Uncharacterized protein</fullName>
    </submittedName>
</protein>
<evidence type="ECO:0000313" key="1">
    <source>
        <dbReference type="EMBL" id="KAG0143022.1"/>
    </source>
</evidence>